<evidence type="ECO:0000256" key="2">
    <source>
        <dbReference type="ARBA" id="ARBA00022840"/>
    </source>
</evidence>
<keyword evidence="1" id="KW-0547">Nucleotide-binding</keyword>
<proteinExistence type="predicted"/>
<comment type="caution">
    <text evidence="4">The sequence shown here is derived from an EMBL/GenBank/DDBJ whole genome shotgun (WGS) entry which is preliminary data.</text>
</comment>
<feature type="transmembrane region" description="Helical" evidence="3">
    <location>
        <begin position="12"/>
        <end position="37"/>
    </location>
</feature>
<keyword evidence="4" id="KW-0418">Kinase</keyword>
<dbReference type="InterPro" id="IPR050117">
    <property type="entry name" value="MAPK"/>
</dbReference>
<name>A0A6A3CKH3_HIBSY</name>
<keyword evidence="4" id="KW-0808">Transferase</keyword>
<dbReference type="SUPFAM" id="SSF56112">
    <property type="entry name" value="Protein kinase-like (PK-like)"/>
    <property type="match status" value="1"/>
</dbReference>
<protein>
    <submittedName>
        <fullName evidence="4">Kinase superfamily protein isoform 3</fullName>
    </submittedName>
</protein>
<dbReference type="AlphaFoldDB" id="A0A6A3CKH3"/>
<feature type="transmembrane region" description="Helical" evidence="3">
    <location>
        <begin position="57"/>
        <end position="81"/>
    </location>
</feature>
<dbReference type="EMBL" id="VEPZ02000303">
    <property type="protein sequence ID" value="KAE8727758.1"/>
    <property type="molecule type" value="Genomic_DNA"/>
</dbReference>
<dbReference type="GO" id="GO:0016301">
    <property type="term" value="F:kinase activity"/>
    <property type="evidence" value="ECO:0007669"/>
    <property type="project" value="UniProtKB-KW"/>
</dbReference>
<sequence length="215" mass="23952">MSQHAGRFGTFRIFCILIVFPCVYIFVCVCACLHVYLLQLVCALSSLYCRYQLASALLTMFFPYLFITDIWAMGAIIAELLTLRPLFPGTSEADEIYKICSVIGTPTKESWLDGLDLARAIFPQLGLEDHWNSDKYWPQGRTAPIVSMSKDKKGDGATSDVAEKLGNVTIGECSEYVGQILPPPMKAGVQWTAEYKDMFLRPTQQIQSGTRKVAG</sequence>
<reference evidence="4" key="1">
    <citation type="submission" date="2019-09" db="EMBL/GenBank/DDBJ databases">
        <title>Draft genome information of white flower Hibiscus syriacus.</title>
        <authorList>
            <person name="Kim Y.-M."/>
        </authorList>
    </citation>
    <scope>NUCLEOTIDE SEQUENCE [LARGE SCALE GENOMIC DNA]</scope>
    <source>
        <strain evidence="4">YM2019G1</strain>
    </source>
</reference>
<dbReference type="PANTHER" id="PTHR24055">
    <property type="entry name" value="MITOGEN-ACTIVATED PROTEIN KINASE"/>
    <property type="match status" value="1"/>
</dbReference>
<dbReference type="GO" id="GO:0005524">
    <property type="term" value="F:ATP binding"/>
    <property type="evidence" value="ECO:0007669"/>
    <property type="project" value="UniProtKB-KW"/>
</dbReference>
<keyword evidence="3" id="KW-0812">Transmembrane</keyword>
<evidence type="ECO:0000313" key="5">
    <source>
        <dbReference type="Proteomes" id="UP000436088"/>
    </source>
</evidence>
<evidence type="ECO:0000256" key="3">
    <source>
        <dbReference type="SAM" id="Phobius"/>
    </source>
</evidence>
<keyword evidence="5" id="KW-1185">Reference proteome</keyword>
<dbReference type="Gene3D" id="1.10.510.10">
    <property type="entry name" value="Transferase(Phosphotransferase) domain 1"/>
    <property type="match status" value="1"/>
</dbReference>
<keyword evidence="3" id="KW-1133">Transmembrane helix</keyword>
<dbReference type="Proteomes" id="UP000436088">
    <property type="component" value="Unassembled WGS sequence"/>
</dbReference>
<evidence type="ECO:0000313" key="4">
    <source>
        <dbReference type="EMBL" id="KAE8727758.1"/>
    </source>
</evidence>
<gene>
    <name evidence="4" type="ORF">F3Y22_tig00005377pilonHSYRG00109</name>
</gene>
<accession>A0A6A3CKH3</accession>
<organism evidence="4 5">
    <name type="scientific">Hibiscus syriacus</name>
    <name type="common">Rose of Sharon</name>
    <dbReference type="NCBI Taxonomy" id="106335"/>
    <lineage>
        <taxon>Eukaryota</taxon>
        <taxon>Viridiplantae</taxon>
        <taxon>Streptophyta</taxon>
        <taxon>Embryophyta</taxon>
        <taxon>Tracheophyta</taxon>
        <taxon>Spermatophyta</taxon>
        <taxon>Magnoliopsida</taxon>
        <taxon>eudicotyledons</taxon>
        <taxon>Gunneridae</taxon>
        <taxon>Pentapetalae</taxon>
        <taxon>rosids</taxon>
        <taxon>malvids</taxon>
        <taxon>Malvales</taxon>
        <taxon>Malvaceae</taxon>
        <taxon>Malvoideae</taxon>
        <taxon>Hibiscus</taxon>
    </lineage>
</organism>
<keyword evidence="2" id="KW-0067">ATP-binding</keyword>
<dbReference type="InterPro" id="IPR011009">
    <property type="entry name" value="Kinase-like_dom_sf"/>
</dbReference>
<evidence type="ECO:0000256" key="1">
    <source>
        <dbReference type="ARBA" id="ARBA00022741"/>
    </source>
</evidence>
<keyword evidence="3" id="KW-0472">Membrane</keyword>